<gene>
    <name evidence="5" type="primary">scpB</name>
    <name evidence="5" type="ORF">WOB96_00910</name>
</gene>
<dbReference type="Proteomes" id="UP001446205">
    <property type="component" value="Unassembled WGS sequence"/>
</dbReference>
<keyword evidence="1" id="KW-0963">Cytoplasm</keyword>
<evidence type="ECO:0000256" key="3">
    <source>
        <dbReference type="ARBA" id="ARBA00022829"/>
    </source>
</evidence>
<dbReference type="PANTHER" id="PTHR34298:SF2">
    <property type="entry name" value="SEGREGATION AND CONDENSATION PROTEIN B"/>
    <property type="match status" value="1"/>
</dbReference>
<keyword evidence="6" id="KW-1185">Reference proteome</keyword>
<keyword evidence="3" id="KW-0159">Chromosome partition</keyword>
<sequence>MSPKEVRDILAAALLTAGEPLNLHGLLRLFEPEQAPSRETLRKLLDELRDEYRDAPVVLVRVAGGYRFQASERVQPWLARLHAVQTPKPSKALMETLAIIAYRQPITRAEIEEIRGVAVSPGILKTLQGYDWVRVLGHRDTPGRPALLGTTTAFLSHFGLDSLAQLPPLDELRDLEQIAASLS</sequence>
<dbReference type="Gene3D" id="1.10.10.10">
    <property type="entry name" value="Winged helix-like DNA-binding domain superfamily/Winged helix DNA-binding domain"/>
    <property type="match status" value="2"/>
</dbReference>
<dbReference type="InterPro" id="IPR005234">
    <property type="entry name" value="ScpB_csome_segregation"/>
</dbReference>
<proteinExistence type="predicted"/>
<organism evidence="5 6">
    <name type="scientific">Thermithiobacillus plumbiphilus</name>
    <dbReference type="NCBI Taxonomy" id="1729899"/>
    <lineage>
        <taxon>Bacteria</taxon>
        <taxon>Pseudomonadati</taxon>
        <taxon>Pseudomonadota</taxon>
        <taxon>Acidithiobacillia</taxon>
        <taxon>Acidithiobacillales</taxon>
        <taxon>Thermithiobacillaceae</taxon>
        <taxon>Thermithiobacillus</taxon>
    </lineage>
</organism>
<dbReference type="Pfam" id="PF04079">
    <property type="entry name" value="SMC_ScpB"/>
    <property type="match status" value="1"/>
</dbReference>
<keyword evidence="2" id="KW-0132">Cell division</keyword>
<keyword evidence="4" id="KW-0131">Cell cycle</keyword>
<dbReference type="EMBL" id="JBBPCO010000001">
    <property type="protein sequence ID" value="MEK8088313.1"/>
    <property type="molecule type" value="Genomic_DNA"/>
</dbReference>
<dbReference type="NCBIfam" id="TIGR00281">
    <property type="entry name" value="SMC-Scp complex subunit ScpB"/>
    <property type="match status" value="1"/>
</dbReference>
<dbReference type="InterPro" id="IPR036388">
    <property type="entry name" value="WH-like_DNA-bd_sf"/>
</dbReference>
<evidence type="ECO:0000256" key="2">
    <source>
        <dbReference type="ARBA" id="ARBA00022618"/>
    </source>
</evidence>
<dbReference type="InterPro" id="IPR036390">
    <property type="entry name" value="WH_DNA-bd_sf"/>
</dbReference>
<evidence type="ECO:0000256" key="1">
    <source>
        <dbReference type="ARBA" id="ARBA00022490"/>
    </source>
</evidence>
<protein>
    <submittedName>
        <fullName evidence="5">SMC-Scp complex subunit ScpB</fullName>
    </submittedName>
</protein>
<dbReference type="RefSeq" id="WP_341369379.1">
    <property type="nucleotide sequence ID" value="NZ_JBBPCO010000001.1"/>
</dbReference>
<evidence type="ECO:0000313" key="5">
    <source>
        <dbReference type="EMBL" id="MEK8088313.1"/>
    </source>
</evidence>
<comment type="caution">
    <text evidence="5">The sequence shown here is derived from an EMBL/GenBank/DDBJ whole genome shotgun (WGS) entry which is preliminary data.</text>
</comment>
<dbReference type="SUPFAM" id="SSF46785">
    <property type="entry name" value="Winged helix' DNA-binding domain"/>
    <property type="match status" value="2"/>
</dbReference>
<evidence type="ECO:0000256" key="4">
    <source>
        <dbReference type="ARBA" id="ARBA00023306"/>
    </source>
</evidence>
<name>A0ABU9D424_9PROT</name>
<dbReference type="PIRSF" id="PIRSF019345">
    <property type="entry name" value="ScpB"/>
    <property type="match status" value="1"/>
</dbReference>
<accession>A0ABU9D424</accession>
<evidence type="ECO:0000313" key="6">
    <source>
        <dbReference type="Proteomes" id="UP001446205"/>
    </source>
</evidence>
<reference evidence="5 6" key="1">
    <citation type="submission" date="2024-04" db="EMBL/GenBank/DDBJ databases">
        <authorList>
            <person name="Abashina T."/>
            <person name="Shaikin A."/>
        </authorList>
    </citation>
    <scope>NUCLEOTIDE SEQUENCE [LARGE SCALE GENOMIC DNA]</scope>
    <source>
        <strain evidence="5 6">AAFK</strain>
    </source>
</reference>
<dbReference type="PANTHER" id="PTHR34298">
    <property type="entry name" value="SEGREGATION AND CONDENSATION PROTEIN B"/>
    <property type="match status" value="1"/>
</dbReference>